<organism evidence="4">
    <name type="scientific">Streptomyces haneummycinicus</name>
    <dbReference type="NCBI Taxonomy" id="3074435"/>
    <lineage>
        <taxon>Bacteria</taxon>
        <taxon>Bacillati</taxon>
        <taxon>Actinomycetota</taxon>
        <taxon>Actinomycetes</taxon>
        <taxon>Kitasatosporales</taxon>
        <taxon>Streptomycetaceae</taxon>
        <taxon>Streptomyces</taxon>
    </lineage>
</organism>
<feature type="region of interest" description="Disordered" evidence="2">
    <location>
        <begin position="67"/>
        <end position="148"/>
    </location>
</feature>
<sequence>MLDDARVSWRHATISFNGRSWVIEDHGSTNGTYARGQRIHHLELGSDTELNLGNATDGPRVTLSGVAAAAPQAQPQQPYAAQGANAGWAPQQQAPQQQQPGWQQPQQPAAQQSAPHFPQQQGPGGAAGRRRSTATAAPPRSTSSPSAA</sequence>
<dbReference type="EMBL" id="AP035768">
    <property type="protein sequence ID" value="BFO20331.1"/>
    <property type="molecule type" value="Genomic_DNA"/>
</dbReference>
<dbReference type="InterPro" id="IPR000253">
    <property type="entry name" value="FHA_dom"/>
</dbReference>
<dbReference type="SUPFAM" id="SSF49879">
    <property type="entry name" value="SMAD/FHA domain"/>
    <property type="match status" value="1"/>
</dbReference>
<proteinExistence type="predicted"/>
<evidence type="ECO:0000256" key="1">
    <source>
        <dbReference type="ARBA" id="ARBA00022553"/>
    </source>
</evidence>
<feature type="compositionally biased region" description="Low complexity" evidence="2">
    <location>
        <begin position="67"/>
        <end position="121"/>
    </location>
</feature>
<dbReference type="AlphaFoldDB" id="A0AAT9HRX5"/>
<dbReference type="Gene3D" id="2.60.200.20">
    <property type="match status" value="1"/>
</dbReference>
<feature type="compositionally biased region" description="Low complexity" evidence="2">
    <location>
        <begin position="133"/>
        <end position="148"/>
    </location>
</feature>
<accession>A0AAT9HRX5</accession>
<dbReference type="PROSITE" id="PS50006">
    <property type="entry name" value="FHA_DOMAIN"/>
    <property type="match status" value="1"/>
</dbReference>
<reference evidence="4" key="2">
    <citation type="submission" date="2024-07" db="EMBL/GenBank/DDBJ databases">
        <title>Streptomyces haneummycinica sp. nov., a new antibiotic-producing actinobacterium isolated from marine sediment.</title>
        <authorList>
            <person name="Uemura M."/>
            <person name="Hamada M."/>
            <person name="Hirano S."/>
            <person name="Kobayashi K."/>
            <person name="Ohshiro T."/>
            <person name="Kobayashi T."/>
            <person name="Terahara T."/>
        </authorList>
    </citation>
    <scope>NUCLEOTIDE SEQUENCE</scope>
    <source>
        <strain evidence="4">KM77-8</strain>
    </source>
</reference>
<evidence type="ECO:0000313" key="4">
    <source>
        <dbReference type="EMBL" id="BFO20331.1"/>
    </source>
</evidence>
<gene>
    <name evidence="4" type="ORF">SHKM778_67190</name>
</gene>
<name>A0AAT9HRX5_9ACTN</name>
<keyword evidence="1" id="KW-0597">Phosphoprotein</keyword>
<reference evidence="4" key="1">
    <citation type="submission" date="2024-06" db="EMBL/GenBank/DDBJ databases">
        <authorList>
            <consortium name="consrtm"/>
            <person name="Uemura M."/>
            <person name="Terahara T."/>
        </authorList>
    </citation>
    <scope>NUCLEOTIDE SEQUENCE</scope>
    <source>
        <strain evidence="4">KM77-8</strain>
    </source>
</reference>
<evidence type="ECO:0000259" key="3">
    <source>
        <dbReference type="PROSITE" id="PS50006"/>
    </source>
</evidence>
<feature type="domain" description="FHA" evidence="3">
    <location>
        <begin position="1"/>
        <end position="39"/>
    </location>
</feature>
<protein>
    <recommendedName>
        <fullName evidence="3">FHA domain-containing protein</fullName>
    </recommendedName>
</protein>
<dbReference type="Pfam" id="PF00498">
    <property type="entry name" value="FHA"/>
    <property type="match status" value="1"/>
</dbReference>
<evidence type="ECO:0000256" key="2">
    <source>
        <dbReference type="SAM" id="MobiDB-lite"/>
    </source>
</evidence>
<dbReference type="InterPro" id="IPR008984">
    <property type="entry name" value="SMAD_FHA_dom_sf"/>
</dbReference>